<dbReference type="InterPro" id="IPR025665">
    <property type="entry name" value="Beta-barrel_OMP_2"/>
</dbReference>
<evidence type="ECO:0000313" key="3">
    <source>
        <dbReference type="Proteomes" id="UP000323994"/>
    </source>
</evidence>
<evidence type="ECO:0000313" key="2">
    <source>
        <dbReference type="EMBL" id="KAA6438979.1"/>
    </source>
</evidence>
<feature type="domain" description="Outer membrane protein beta-barrel" evidence="1">
    <location>
        <begin position="36"/>
        <end position="215"/>
    </location>
</feature>
<protein>
    <submittedName>
        <fullName evidence="2">PorT family protein</fullName>
    </submittedName>
</protein>
<gene>
    <name evidence="2" type="ORF">FEM33_14850</name>
</gene>
<evidence type="ECO:0000259" key="1">
    <source>
        <dbReference type="Pfam" id="PF13568"/>
    </source>
</evidence>
<sequence length="242" mass="26664">MKSYLSGTQTMKILKAPLWIIPAILFVLTLTTSSQAQLSVGLRGGVNFAHFGSGDPVLNYKPKTAPGFASLFHYAVSPSFSFQVEPGYAQWSAQIAETQTAPNYIREYAYSIFLNYAEVPVLFQYKPNFGKLQAIFSLGPEARFLAKPMKAKTKIIQYYNGQVTDQLDRTDRYTGDFGVRKFDIGLMAGIGIAYPAGPFKIIAEGRYHYGFTDIYGNLTGSSSSVYIRGISAHAGLLYPIGK</sequence>
<name>A0A5M8QSB7_9BACT</name>
<comment type="caution">
    <text evidence="2">The sequence shown here is derived from an EMBL/GenBank/DDBJ whole genome shotgun (WGS) entry which is preliminary data.</text>
</comment>
<dbReference type="Pfam" id="PF13568">
    <property type="entry name" value="OMP_b-brl_2"/>
    <property type="match status" value="1"/>
</dbReference>
<dbReference type="EMBL" id="VBSN01000039">
    <property type="protein sequence ID" value="KAA6438979.1"/>
    <property type="molecule type" value="Genomic_DNA"/>
</dbReference>
<organism evidence="2 3">
    <name type="scientific">Dyadobacter flavalbus</name>
    <dbReference type="NCBI Taxonomy" id="2579942"/>
    <lineage>
        <taxon>Bacteria</taxon>
        <taxon>Pseudomonadati</taxon>
        <taxon>Bacteroidota</taxon>
        <taxon>Cytophagia</taxon>
        <taxon>Cytophagales</taxon>
        <taxon>Spirosomataceae</taxon>
        <taxon>Dyadobacter</taxon>
    </lineage>
</organism>
<dbReference type="Proteomes" id="UP000323994">
    <property type="component" value="Unassembled WGS sequence"/>
</dbReference>
<proteinExistence type="predicted"/>
<dbReference type="AlphaFoldDB" id="A0A5M8QSB7"/>
<keyword evidence="3" id="KW-1185">Reference proteome</keyword>
<accession>A0A5M8QSB7</accession>
<reference evidence="2 3" key="1">
    <citation type="submission" date="2019-05" db="EMBL/GenBank/DDBJ databases">
        <authorList>
            <person name="Qu J.-H."/>
        </authorList>
    </citation>
    <scope>NUCLEOTIDE SEQUENCE [LARGE SCALE GENOMIC DNA]</scope>
    <source>
        <strain evidence="2 3">NS28</strain>
    </source>
</reference>